<keyword evidence="5 14" id="KW-1003">Cell membrane</keyword>
<feature type="transmembrane region" description="Helical" evidence="15">
    <location>
        <begin position="75"/>
        <end position="95"/>
    </location>
</feature>
<dbReference type="RefSeq" id="WP_017839937.1">
    <property type="nucleotide sequence ID" value="NZ_CP035467.1"/>
</dbReference>
<dbReference type="PIRSF" id="PIRSF004638">
    <property type="entry name" value="UCP004638"/>
    <property type="match status" value="1"/>
</dbReference>
<evidence type="ECO:0000256" key="15">
    <source>
        <dbReference type="SAM" id="Phobius"/>
    </source>
</evidence>
<dbReference type="EC" id="1.3.99.-" evidence="14"/>
<dbReference type="GO" id="GO:0005886">
    <property type="term" value="C:plasma membrane"/>
    <property type="evidence" value="ECO:0007669"/>
    <property type="project" value="UniProtKB-SubCell"/>
</dbReference>
<dbReference type="UniPathway" id="UPA00251">
    <property type="reaction ID" value="UER00324"/>
</dbReference>
<evidence type="ECO:0000256" key="7">
    <source>
        <dbReference type="ARBA" id="ARBA00022692"/>
    </source>
</evidence>
<keyword evidence="12 14" id="KW-0472">Membrane</keyword>
<proteinExistence type="inferred from homology"/>
<evidence type="ECO:0000313" key="17">
    <source>
        <dbReference type="Proteomes" id="UP000305881"/>
    </source>
</evidence>
<keyword evidence="8 14" id="KW-0479">Metal-binding</keyword>
<keyword evidence="6 14" id="KW-0349">Heme</keyword>
<evidence type="ECO:0000313" key="16">
    <source>
        <dbReference type="EMBL" id="QCW82229.1"/>
    </source>
</evidence>
<evidence type="ECO:0000256" key="9">
    <source>
        <dbReference type="ARBA" id="ARBA00022989"/>
    </source>
</evidence>
<keyword evidence="9 15" id="KW-1133">Transmembrane helix</keyword>
<evidence type="ECO:0000256" key="1">
    <source>
        <dbReference type="ARBA" id="ARBA00004651"/>
    </source>
</evidence>
<evidence type="ECO:0000256" key="10">
    <source>
        <dbReference type="ARBA" id="ARBA00023002"/>
    </source>
</evidence>
<dbReference type="EMBL" id="CP035467">
    <property type="protein sequence ID" value="QCW82229.1"/>
    <property type="molecule type" value="Genomic_DNA"/>
</dbReference>
<dbReference type="InterPro" id="IPR005265">
    <property type="entry name" value="HemJ-like"/>
</dbReference>
<evidence type="ECO:0000256" key="11">
    <source>
        <dbReference type="ARBA" id="ARBA00023004"/>
    </source>
</evidence>
<dbReference type="GO" id="GO:0070818">
    <property type="term" value="F:protoporphyrinogen oxidase activity"/>
    <property type="evidence" value="ECO:0007669"/>
    <property type="project" value="UniProtKB-UniRule"/>
</dbReference>
<keyword evidence="17" id="KW-1185">Reference proteome</keyword>
<keyword evidence="11 14" id="KW-0408">Iron</keyword>
<evidence type="ECO:0000256" key="6">
    <source>
        <dbReference type="ARBA" id="ARBA00022617"/>
    </source>
</evidence>
<comment type="subcellular location">
    <subcellularLocation>
        <location evidence="1">Cell membrane</location>
        <topology evidence="1">Multi-pass membrane protein</topology>
    </subcellularLocation>
</comment>
<dbReference type="PANTHER" id="PTHR40255:SF1">
    <property type="entry name" value="PROTOPORPHYRINOGEN IX OXIDASE"/>
    <property type="match status" value="1"/>
</dbReference>
<evidence type="ECO:0000256" key="13">
    <source>
        <dbReference type="ARBA" id="ARBA00048390"/>
    </source>
</evidence>
<evidence type="ECO:0000256" key="2">
    <source>
        <dbReference type="ARBA" id="ARBA00005073"/>
    </source>
</evidence>
<comment type="pathway">
    <text evidence="2 14">Porphyrin-containing compound metabolism; protoporphyrin-IX biosynthesis; protoporphyrin-IX from protoporphyrinogen-IX: step 1/1.</text>
</comment>
<protein>
    <recommendedName>
        <fullName evidence="4 14">Protoporphyrinogen IX oxidase</fullName>
        <ecNumber evidence="14">1.3.99.-</ecNumber>
    </recommendedName>
</protein>
<dbReference type="KEGG" id="mbur:EQU24_08245"/>
<comment type="cofactor">
    <cofactor evidence="14">
        <name>heme b</name>
        <dbReference type="ChEBI" id="CHEBI:60344"/>
    </cofactor>
    <text evidence="14">Binds 1 heme b (iron(II)-protoporphyrin IX) group per subunit.</text>
</comment>
<dbReference type="OrthoDB" id="5770094at2"/>
<comment type="similarity">
    <text evidence="3 14">Belongs to the HemJ family.</text>
</comment>
<evidence type="ECO:0000256" key="8">
    <source>
        <dbReference type="ARBA" id="ARBA00022723"/>
    </source>
</evidence>
<evidence type="ECO:0000256" key="12">
    <source>
        <dbReference type="ARBA" id="ARBA00023136"/>
    </source>
</evidence>
<comment type="catalytic activity">
    <reaction evidence="13 14">
        <text>protoporphyrinogen IX + 3 A = protoporphyrin IX + 3 AH2</text>
        <dbReference type="Rhea" id="RHEA:62000"/>
        <dbReference type="ChEBI" id="CHEBI:13193"/>
        <dbReference type="ChEBI" id="CHEBI:17499"/>
        <dbReference type="ChEBI" id="CHEBI:57306"/>
        <dbReference type="ChEBI" id="CHEBI:57307"/>
    </reaction>
</comment>
<organism evidence="16 17">
    <name type="scientific">Methylotuvimicrobium buryatense</name>
    <name type="common">Methylomicrobium buryatense</name>
    <dbReference type="NCBI Taxonomy" id="95641"/>
    <lineage>
        <taxon>Bacteria</taxon>
        <taxon>Pseudomonadati</taxon>
        <taxon>Pseudomonadota</taxon>
        <taxon>Gammaproteobacteria</taxon>
        <taxon>Methylococcales</taxon>
        <taxon>Methylococcaceae</taxon>
        <taxon>Methylotuvimicrobium</taxon>
    </lineage>
</organism>
<name>A0A4P9ULT0_METBY</name>
<reference evidence="17" key="1">
    <citation type="journal article" date="2019" name="J. Bacteriol.">
        <title>A Mutagenic Screen Identifies a TonB-Dependent Receptor Required for the Lanthanide Metal Switch in the Type I Methanotroph 'Methylotuvimicrobium buryatense' 5GB1C.</title>
        <authorList>
            <person name="Groom J.D."/>
            <person name="Ford S.M."/>
            <person name="Pesesky M.W."/>
            <person name="Lidstrom M.E."/>
        </authorList>
    </citation>
    <scope>NUCLEOTIDE SEQUENCE [LARGE SCALE GENOMIC DNA]</scope>
    <source>
        <strain evidence="17">5GB1C</strain>
    </source>
</reference>
<dbReference type="GO" id="GO:0046872">
    <property type="term" value="F:metal ion binding"/>
    <property type="evidence" value="ECO:0007669"/>
    <property type="project" value="UniProtKB-UniRule"/>
</dbReference>
<feature type="transmembrane region" description="Helical" evidence="15">
    <location>
        <begin position="107"/>
        <end position="130"/>
    </location>
</feature>
<evidence type="ECO:0000256" key="3">
    <source>
        <dbReference type="ARBA" id="ARBA00006501"/>
    </source>
</evidence>
<accession>A0A4P9ULT0</accession>
<dbReference type="Proteomes" id="UP000305881">
    <property type="component" value="Chromosome"/>
</dbReference>
<dbReference type="AlphaFoldDB" id="A0A4P9ULT0"/>
<dbReference type="Pfam" id="PF03653">
    <property type="entry name" value="UPF0093"/>
    <property type="match status" value="1"/>
</dbReference>
<dbReference type="STRING" id="675511.GCA_000341735_01374"/>
<keyword evidence="10" id="KW-0560">Oxidoreductase</keyword>
<comment type="function">
    <text evidence="14">Catalyzes the oxidation of protoporphyrinogen IX to protoporphyrin IX.</text>
</comment>
<evidence type="ECO:0000256" key="14">
    <source>
        <dbReference type="PIRNR" id="PIRNR004638"/>
    </source>
</evidence>
<dbReference type="PANTHER" id="PTHR40255">
    <property type="entry name" value="UPF0093 MEMBRANE PROTEIN SLR1790"/>
    <property type="match status" value="1"/>
</dbReference>
<feature type="transmembrane region" description="Helical" evidence="15">
    <location>
        <begin position="47"/>
        <end position="68"/>
    </location>
</feature>
<keyword evidence="7 15" id="KW-0812">Transmembrane</keyword>
<gene>
    <name evidence="16" type="ORF">EQU24_08245</name>
</gene>
<evidence type="ECO:0000256" key="5">
    <source>
        <dbReference type="ARBA" id="ARBA00022475"/>
    </source>
</evidence>
<dbReference type="GO" id="GO:0006782">
    <property type="term" value="P:protoporphyrinogen IX biosynthetic process"/>
    <property type="evidence" value="ECO:0007669"/>
    <property type="project" value="UniProtKB-UniRule"/>
</dbReference>
<sequence length="134" mass="14456">MLWLLLLHIAAVICWCGSLLYLPALMTGVYSDSEEESHQALTLKVFSSLATPAALVAIASGTGLFLTGGIIDRWLILKLILVVILVMCHALTGWILIRTEQAPDKNFTLPCVAIGITAAISIPAIVWVVLTKPF</sequence>
<evidence type="ECO:0000256" key="4">
    <source>
        <dbReference type="ARBA" id="ARBA00017504"/>
    </source>
</evidence>